<dbReference type="InterPro" id="IPR011059">
    <property type="entry name" value="Metal-dep_hydrolase_composite"/>
</dbReference>
<dbReference type="EC" id="3.5.2.2" evidence="4"/>
<evidence type="ECO:0000259" key="6">
    <source>
        <dbReference type="Pfam" id="PF01979"/>
    </source>
</evidence>
<dbReference type="FunFam" id="3.20.20.140:FF:000174">
    <property type="entry name" value="Dihydropyrimidinase-related protein 2"/>
    <property type="match status" value="1"/>
</dbReference>
<evidence type="ECO:0000313" key="8">
    <source>
        <dbReference type="Proteomes" id="UP000278807"/>
    </source>
</evidence>
<dbReference type="STRING" id="102285.A0A0R3TU70"/>
<feature type="region of interest" description="Disordered" evidence="5">
    <location>
        <begin position="499"/>
        <end position="518"/>
    </location>
</feature>
<dbReference type="InterPro" id="IPR032466">
    <property type="entry name" value="Metal_Hydrolase"/>
</dbReference>
<dbReference type="AlphaFoldDB" id="A0A0R3TU70"/>
<keyword evidence="8" id="KW-1185">Reference proteome</keyword>
<dbReference type="SUPFAM" id="SSF51556">
    <property type="entry name" value="Metallo-dependent hydrolases"/>
    <property type="match status" value="1"/>
</dbReference>
<feature type="compositionally biased region" description="Polar residues" evidence="5">
    <location>
        <begin position="504"/>
        <end position="514"/>
    </location>
</feature>
<name>A0A0R3TU70_RODNA</name>
<evidence type="ECO:0000313" key="9">
    <source>
        <dbReference type="WBParaSite" id="HNAJ_0001128901-mRNA-1"/>
    </source>
</evidence>
<comment type="cofactor">
    <cofactor evidence="1">
        <name>Zn(2+)</name>
        <dbReference type="ChEBI" id="CHEBI:29105"/>
    </cofactor>
</comment>
<dbReference type="Gene3D" id="3.20.20.140">
    <property type="entry name" value="Metal-dependent hydrolases"/>
    <property type="match status" value="1"/>
</dbReference>
<dbReference type="Gene3D" id="2.30.40.10">
    <property type="entry name" value="Urease, subunit C, domain 1"/>
    <property type="match status" value="1"/>
</dbReference>
<reference evidence="9" key="1">
    <citation type="submission" date="2017-02" db="UniProtKB">
        <authorList>
            <consortium name="WormBaseParasite"/>
        </authorList>
    </citation>
    <scope>IDENTIFICATION</scope>
</reference>
<proteinExistence type="inferred from homology"/>
<evidence type="ECO:0000256" key="2">
    <source>
        <dbReference type="ARBA" id="ARBA00008829"/>
    </source>
</evidence>
<comment type="similarity">
    <text evidence="2">Belongs to the metallo-dependent hydrolases superfamily. Hydantoinase/dihydropyrimidinase family.</text>
</comment>
<reference evidence="7 8" key="2">
    <citation type="submission" date="2018-11" db="EMBL/GenBank/DDBJ databases">
        <authorList>
            <consortium name="Pathogen Informatics"/>
        </authorList>
    </citation>
    <scope>NUCLEOTIDE SEQUENCE [LARGE SCALE GENOMIC DNA]</scope>
</reference>
<evidence type="ECO:0000256" key="4">
    <source>
        <dbReference type="ARBA" id="ARBA00039113"/>
    </source>
</evidence>
<dbReference type="OrthoDB" id="10258955at2759"/>
<dbReference type="InterPro" id="IPR006680">
    <property type="entry name" value="Amidohydro-rel"/>
</dbReference>
<dbReference type="PANTHER" id="PTHR11647">
    <property type="entry name" value="HYDRANTOINASE/DIHYDROPYRIMIDINASE FAMILY MEMBER"/>
    <property type="match status" value="1"/>
</dbReference>
<dbReference type="WBParaSite" id="HNAJ_0001128901-mRNA-1">
    <property type="protein sequence ID" value="HNAJ_0001128901-mRNA-1"/>
    <property type="gene ID" value="HNAJ_0001128901"/>
</dbReference>
<organism evidence="9">
    <name type="scientific">Rodentolepis nana</name>
    <name type="common">Dwarf tapeworm</name>
    <name type="synonym">Hymenolepis nana</name>
    <dbReference type="NCBI Taxonomy" id="102285"/>
    <lineage>
        <taxon>Eukaryota</taxon>
        <taxon>Metazoa</taxon>
        <taxon>Spiralia</taxon>
        <taxon>Lophotrochozoa</taxon>
        <taxon>Platyhelminthes</taxon>
        <taxon>Cestoda</taxon>
        <taxon>Eucestoda</taxon>
        <taxon>Cyclophyllidea</taxon>
        <taxon>Hymenolepididae</taxon>
        <taxon>Rodentolepis</taxon>
    </lineage>
</organism>
<evidence type="ECO:0000256" key="5">
    <source>
        <dbReference type="SAM" id="MobiDB-lite"/>
    </source>
</evidence>
<dbReference type="EMBL" id="UZAE01013473">
    <property type="protein sequence ID" value="VDO10016.1"/>
    <property type="molecule type" value="Genomic_DNA"/>
</dbReference>
<feature type="region of interest" description="Disordered" evidence="5">
    <location>
        <begin position="544"/>
        <end position="564"/>
    </location>
</feature>
<evidence type="ECO:0000256" key="3">
    <source>
        <dbReference type="ARBA" id="ARBA00036696"/>
    </source>
</evidence>
<accession>A0A0R3TU70</accession>
<dbReference type="GO" id="GO:0006208">
    <property type="term" value="P:pyrimidine nucleobase catabolic process"/>
    <property type="evidence" value="ECO:0007669"/>
    <property type="project" value="TreeGrafter"/>
</dbReference>
<sequence length="564" mass="60224">MAAVNTRILIKNGMIVNHDGILRADVLIEGEKISQIGQNIKIADDVEVIDAQGKYILPGSVDPDCRLMNPSDGVPVADDYERGSLASLRGGTTTIINDVNVRPGSSITDAYNHHRNLLDKGCRCDFAISLSIPNFSSEISDEMKALAAEKKVISFSFRLQAGANSTEPMLSEDALLNAMELCASLGIPPTVPACGNPIVINKIAESVFSSGVTGPEGCLIASPERFEADTINRVGLLANEVKCPVIFKRIYSPSAAKALCHQRELSSSVFGTTNIPAIGCTFAGNTVNHHNWAKAAACASDPPIRSELKIAKDLLMHVATGDLLAVGSCHRAIANNVRAGMGLNDFRRIPTGQATASGRLSALWKIGVEIEALLDPCGFVAAVSANPARLYNLYPRKGRIAEGSDADIVIWNTDSTLSPVGLIPECVEDPFDGLKCYSCRAEVVLLRGQLVVKDGEVVKSSDFRGQFISAEGINNLVFGRMAAFKSVCDGKLVPVKSEPYSGPVINQNGTQDNDSSAKESHFYRKADYDNAPKEALPPGQRTIHTSVKTAQPPGGGSSAFWWNS</sequence>
<dbReference type="Proteomes" id="UP000278807">
    <property type="component" value="Unassembled WGS sequence"/>
</dbReference>
<comment type="catalytic activity">
    <reaction evidence="3">
        <text>5,6-dihydrouracil + H2O = 3-(carbamoylamino)propanoate + H(+)</text>
        <dbReference type="Rhea" id="RHEA:16121"/>
        <dbReference type="ChEBI" id="CHEBI:11892"/>
        <dbReference type="ChEBI" id="CHEBI:15377"/>
        <dbReference type="ChEBI" id="CHEBI:15378"/>
        <dbReference type="ChEBI" id="CHEBI:15901"/>
        <dbReference type="EC" id="3.5.2.2"/>
    </reaction>
</comment>
<evidence type="ECO:0000256" key="1">
    <source>
        <dbReference type="ARBA" id="ARBA00001947"/>
    </source>
</evidence>
<gene>
    <name evidence="7" type="ORF">HNAJ_LOCUS11279</name>
</gene>
<dbReference type="GO" id="GO:0004157">
    <property type="term" value="F:dihydropyrimidinase activity"/>
    <property type="evidence" value="ECO:0007669"/>
    <property type="project" value="UniProtKB-EC"/>
</dbReference>
<dbReference type="Pfam" id="PF01979">
    <property type="entry name" value="Amidohydro_1"/>
    <property type="match status" value="1"/>
</dbReference>
<feature type="domain" description="Amidohydrolase-related" evidence="6">
    <location>
        <begin position="371"/>
        <end position="443"/>
    </location>
</feature>
<dbReference type="GO" id="GO:0005829">
    <property type="term" value="C:cytosol"/>
    <property type="evidence" value="ECO:0007669"/>
    <property type="project" value="TreeGrafter"/>
</dbReference>
<dbReference type="SUPFAM" id="SSF51338">
    <property type="entry name" value="Composite domain of metallo-dependent hydrolases"/>
    <property type="match status" value="1"/>
</dbReference>
<dbReference type="InterPro" id="IPR050378">
    <property type="entry name" value="Metallo-dep_Hydrolases_sf"/>
</dbReference>
<protein>
    <recommendedName>
        <fullName evidence="4">dihydropyrimidinase</fullName>
        <ecNumber evidence="4">3.5.2.2</ecNumber>
    </recommendedName>
</protein>
<dbReference type="PANTHER" id="PTHR11647:SF1">
    <property type="entry name" value="COLLAPSIN RESPONSE MEDIATOR PROTEIN"/>
    <property type="match status" value="1"/>
</dbReference>
<evidence type="ECO:0000313" key="7">
    <source>
        <dbReference type="EMBL" id="VDO10016.1"/>
    </source>
</evidence>